<dbReference type="Gene3D" id="3.90.1310.10">
    <property type="entry name" value="Penicillin-binding protein 2a (Domain 2)"/>
    <property type="match status" value="1"/>
</dbReference>
<dbReference type="Pfam" id="PF03717">
    <property type="entry name" value="PBP_dimer"/>
    <property type="match status" value="1"/>
</dbReference>
<dbReference type="GO" id="GO:0071555">
    <property type="term" value="P:cell wall organization"/>
    <property type="evidence" value="ECO:0007669"/>
    <property type="project" value="TreeGrafter"/>
</dbReference>
<organism evidence="6 7">
    <name type="scientific">Kribbella solani</name>
    <dbReference type="NCBI Taxonomy" id="236067"/>
    <lineage>
        <taxon>Bacteria</taxon>
        <taxon>Bacillati</taxon>
        <taxon>Actinomycetota</taxon>
        <taxon>Actinomycetes</taxon>
        <taxon>Propionibacteriales</taxon>
        <taxon>Kribbellaceae</taxon>
        <taxon>Kribbella</taxon>
    </lineage>
</organism>
<keyword evidence="3" id="KW-0472">Membrane</keyword>
<dbReference type="SUPFAM" id="SSF56601">
    <property type="entry name" value="beta-lactamase/transpeptidase-like"/>
    <property type="match status" value="1"/>
</dbReference>
<evidence type="ECO:0000256" key="3">
    <source>
        <dbReference type="ARBA" id="ARBA00023136"/>
    </source>
</evidence>
<dbReference type="GO" id="GO:0008658">
    <property type="term" value="F:penicillin binding"/>
    <property type="evidence" value="ECO:0007669"/>
    <property type="project" value="InterPro"/>
</dbReference>
<reference evidence="6 7" key="1">
    <citation type="submission" date="2020-08" db="EMBL/GenBank/DDBJ databases">
        <title>Sequencing the genomes of 1000 actinobacteria strains.</title>
        <authorList>
            <person name="Klenk H.-P."/>
        </authorList>
    </citation>
    <scope>NUCLEOTIDE SEQUENCE [LARGE SCALE GENOMIC DNA]</scope>
    <source>
        <strain evidence="6 7">DSM 17294</strain>
    </source>
</reference>
<dbReference type="InterPro" id="IPR050515">
    <property type="entry name" value="Beta-lactam/transpept"/>
</dbReference>
<accession>A0A841E158</accession>
<dbReference type="GO" id="GO:0051301">
    <property type="term" value="P:cell division"/>
    <property type="evidence" value="ECO:0007669"/>
    <property type="project" value="UniProtKB-KW"/>
</dbReference>
<dbReference type="GO" id="GO:0071972">
    <property type="term" value="F:peptidoglycan L,D-transpeptidase activity"/>
    <property type="evidence" value="ECO:0007669"/>
    <property type="project" value="TreeGrafter"/>
</dbReference>
<dbReference type="Gene3D" id="3.40.710.10">
    <property type="entry name" value="DD-peptidase/beta-lactamase superfamily"/>
    <property type="match status" value="1"/>
</dbReference>
<evidence type="ECO:0000256" key="1">
    <source>
        <dbReference type="ARBA" id="ARBA00004370"/>
    </source>
</evidence>
<dbReference type="PANTHER" id="PTHR30627">
    <property type="entry name" value="PEPTIDOGLYCAN D,D-TRANSPEPTIDASE"/>
    <property type="match status" value="1"/>
</dbReference>
<sequence length="632" mass="64630">MKRTTAIVCLSSLLITAGCSDSKSGGKSGNSEQQASGAVIKQFADAWVKAWAPNGKPDAAGALTDNPTVFAKRLDDVDSALVTSTVTVTPQGDPKCSDDNNCTQDLAVEAQLRGIGTMKWTSTAAAVKTGDNWKVKASGDTIYPGLGDNNYLKRVRALPARASILDRNGVALTANRQVVIVGVASGTKATPATYAAFAKYLDVDAAKLAARAKAAPAGEFVDAITIRAEEWEALRPTMTKLPGVLTMGGTQSLPPTANFARSLIGTMKTATEDTLKNAGPTASAQDQVGTTGLQYSFQQQLAGTPGGTVALRDGKTKLTIKTVFTQKGTAGQPVKTTIDTNMQKAAEAALATSKLPASLVAVQASTGQILAAANGPDPTSYNRAFQGRYAPGSTFKIVTSAALLGSGESTTTQLPCTDTINVFGKTFKNYDALAAYGAGTMQKAFNESCNTAFISQHGRLPKDGMTKAASMFGIGRDLGLSLSAYGGQVPMPKDDVEEAASMIGQGTVTASPLAIALVAATVDHGTAMKPVLVPGKDAAGAAASPLPAATVAALRTFMRTTVTGGTGKVLAGSGTVAAKTGTAEVVVNGKVTTNAWMAGYRGDVAFAVIVEGGESGSHTAGPILKPFLAAFK</sequence>
<comment type="similarity">
    <text evidence="2">Belongs to the transpeptidase family.</text>
</comment>
<dbReference type="PROSITE" id="PS51257">
    <property type="entry name" value="PROKAR_LIPOPROTEIN"/>
    <property type="match status" value="1"/>
</dbReference>
<keyword evidence="6" id="KW-0132">Cell division</keyword>
<comment type="subcellular location">
    <subcellularLocation>
        <location evidence="1">Membrane</location>
    </subcellularLocation>
</comment>
<dbReference type="PANTHER" id="PTHR30627:SF24">
    <property type="entry name" value="PENICILLIN-BINDING PROTEIN 4B"/>
    <property type="match status" value="1"/>
</dbReference>
<evidence type="ECO:0000313" key="7">
    <source>
        <dbReference type="Proteomes" id="UP000558997"/>
    </source>
</evidence>
<gene>
    <name evidence="6" type="ORF">HDA44_005488</name>
</gene>
<keyword evidence="7" id="KW-1185">Reference proteome</keyword>
<feature type="domain" description="Penicillin-binding protein dimerisation" evidence="5">
    <location>
        <begin position="159"/>
        <end position="313"/>
    </location>
</feature>
<name>A0A841E158_9ACTN</name>
<comment type="caution">
    <text evidence="6">The sequence shown here is derived from an EMBL/GenBank/DDBJ whole genome shotgun (WGS) entry which is preliminary data.</text>
</comment>
<dbReference type="SUPFAM" id="SSF56519">
    <property type="entry name" value="Penicillin binding protein dimerisation domain"/>
    <property type="match status" value="1"/>
</dbReference>
<dbReference type="Proteomes" id="UP000558997">
    <property type="component" value="Unassembled WGS sequence"/>
</dbReference>
<dbReference type="GO" id="GO:0005886">
    <property type="term" value="C:plasma membrane"/>
    <property type="evidence" value="ECO:0007669"/>
    <property type="project" value="TreeGrafter"/>
</dbReference>
<evidence type="ECO:0000256" key="2">
    <source>
        <dbReference type="ARBA" id="ARBA00007171"/>
    </source>
</evidence>
<dbReference type="AlphaFoldDB" id="A0A841E158"/>
<dbReference type="RefSeq" id="WP_184839165.1">
    <property type="nucleotide sequence ID" value="NZ_BAAAVN010000008.1"/>
</dbReference>
<evidence type="ECO:0000259" key="4">
    <source>
        <dbReference type="Pfam" id="PF00905"/>
    </source>
</evidence>
<dbReference type="InterPro" id="IPR036138">
    <property type="entry name" value="PBP_dimer_sf"/>
</dbReference>
<protein>
    <submittedName>
        <fullName evidence="6">Cell division protein FtsI/penicillin-binding protein 2</fullName>
    </submittedName>
</protein>
<dbReference type="InterPro" id="IPR001460">
    <property type="entry name" value="PCN-bd_Tpept"/>
</dbReference>
<proteinExistence type="inferred from homology"/>
<evidence type="ECO:0000259" key="5">
    <source>
        <dbReference type="Pfam" id="PF03717"/>
    </source>
</evidence>
<keyword evidence="6" id="KW-0131">Cell cycle</keyword>
<dbReference type="InterPro" id="IPR005311">
    <property type="entry name" value="PBP_dimer"/>
</dbReference>
<dbReference type="InterPro" id="IPR012338">
    <property type="entry name" value="Beta-lactam/transpept-like"/>
</dbReference>
<dbReference type="Pfam" id="PF00905">
    <property type="entry name" value="Transpeptidase"/>
    <property type="match status" value="1"/>
</dbReference>
<evidence type="ECO:0000313" key="6">
    <source>
        <dbReference type="EMBL" id="MBB5982147.1"/>
    </source>
</evidence>
<feature type="domain" description="Penicillin-binding protein transpeptidase" evidence="4">
    <location>
        <begin position="358"/>
        <end position="628"/>
    </location>
</feature>
<dbReference type="EMBL" id="JACHNF010000001">
    <property type="protein sequence ID" value="MBB5982147.1"/>
    <property type="molecule type" value="Genomic_DNA"/>
</dbReference>